<evidence type="ECO:0000256" key="1">
    <source>
        <dbReference type="ARBA" id="ARBA00001974"/>
    </source>
</evidence>
<evidence type="ECO:0000256" key="2">
    <source>
        <dbReference type="ARBA" id="ARBA00022630"/>
    </source>
</evidence>
<evidence type="ECO:0000256" key="3">
    <source>
        <dbReference type="ARBA" id="ARBA00022714"/>
    </source>
</evidence>
<dbReference type="GO" id="GO:0046872">
    <property type="term" value="F:metal ion binding"/>
    <property type="evidence" value="ECO:0007669"/>
    <property type="project" value="UniProtKB-KW"/>
</dbReference>
<comment type="cofactor">
    <cofactor evidence="1">
        <name>FAD</name>
        <dbReference type="ChEBI" id="CHEBI:57692"/>
    </cofactor>
</comment>
<dbReference type="Gene3D" id="3.40.50.80">
    <property type="entry name" value="Nucleotide-binding domain of ferredoxin-NADP reductase (FNR) module"/>
    <property type="match status" value="1"/>
</dbReference>
<dbReference type="PANTHER" id="PTHR47354:SF8">
    <property type="entry name" value="1,2-PHENYLACETYL-COA EPOXIDASE, SUBUNIT E"/>
    <property type="match status" value="1"/>
</dbReference>
<dbReference type="HOGENOM" id="CLU_003827_7_3_7"/>
<dbReference type="InterPro" id="IPR017927">
    <property type="entry name" value="FAD-bd_FR_type"/>
</dbReference>
<feature type="domain" description="FAD-binding FR-type" evidence="9">
    <location>
        <begin position="11"/>
        <end position="112"/>
    </location>
</feature>
<keyword evidence="2" id="KW-0285">Flavoprotein</keyword>
<dbReference type="PIRSF" id="PIRSF006816">
    <property type="entry name" value="Cyc3_hyd_g"/>
    <property type="match status" value="1"/>
</dbReference>
<sequence>MSDDSGPSKDPKGRKARILRTVREDDNTTSVYIDTGDDERFRTFRPGQFATLRVMEEDGWSDAHPFTIAAAPGETVRLTIRGKGRFTSELVPGLRDGDEVHCAGPYGVFCRDIERQEQIVLIAGGVGITPFLSVLRSFDQAGAANRVVLFWSNKTYGDAFAAEELETMTRRLDLTVVHVLTRETNPHHYADPELPAVFFEKGHLSRDMLARHVQSATASFYLCGPGPMQQHVLDELRAFGVDTGGVETEQFVFS</sequence>
<evidence type="ECO:0000313" key="10">
    <source>
        <dbReference type="EMBL" id="ACL09946.1"/>
    </source>
</evidence>
<dbReference type="InterPro" id="IPR012165">
    <property type="entry name" value="Cyt_c3_hydrogenase_gsu"/>
</dbReference>
<evidence type="ECO:0000256" key="5">
    <source>
        <dbReference type="ARBA" id="ARBA00022827"/>
    </source>
</evidence>
<keyword evidence="5" id="KW-0274">FAD</keyword>
<dbReference type="eggNOG" id="COG1018">
    <property type="taxonomic scope" value="Bacteria"/>
</dbReference>
<keyword evidence="3" id="KW-0001">2Fe-2S</keyword>
<dbReference type="PRINTS" id="PR00410">
    <property type="entry name" value="PHEHYDRXLASE"/>
</dbReference>
<dbReference type="GO" id="GO:0050660">
    <property type="term" value="F:flavin adenine dinucleotide binding"/>
    <property type="evidence" value="ECO:0007669"/>
    <property type="project" value="InterPro"/>
</dbReference>
<dbReference type="InterPro" id="IPR017938">
    <property type="entry name" value="Riboflavin_synthase-like_b-brl"/>
</dbReference>
<reference evidence="10" key="1">
    <citation type="submission" date="2008-10" db="EMBL/GenBank/DDBJ databases">
        <title>Complete sequence of Desulfovibrio vulgaris str. 'Miyazaki F'.</title>
        <authorList>
            <person name="Lucas S."/>
            <person name="Copeland A."/>
            <person name="Lapidus A."/>
            <person name="Glavina del Rio T."/>
            <person name="Dalin E."/>
            <person name="Tice H."/>
            <person name="Bruce D."/>
            <person name="Goodwin L."/>
            <person name="Pitluck S."/>
            <person name="Sims D."/>
            <person name="Brettin T."/>
            <person name="Detter J.C."/>
            <person name="Han C."/>
            <person name="Larimer F."/>
            <person name="Land M."/>
            <person name="Hauser L."/>
            <person name="Kyrpides N."/>
            <person name="Mikhailova N."/>
            <person name="Hazen T.C."/>
            <person name="Richardson P."/>
        </authorList>
    </citation>
    <scope>NUCLEOTIDE SEQUENCE</scope>
    <source>
        <strain evidence="10">Miyazaki F</strain>
    </source>
</reference>
<evidence type="ECO:0000256" key="6">
    <source>
        <dbReference type="ARBA" id="ARBA00023002"/>
    </source>
</evidence>
<proteinExistence type="predicted"/>
<dbReference type="GO" id="GO:0016491">
    <property type="term" value="F:oxidoreductase activity"/>
    <property type="evidence" value="ECO:0007669"/>
    <property type="project" value="UniProtKB-KW"/>
</dbReference>
<accession>B8DJ69</accession>
<keyword evidence="7" id="KW-0408">Iron</keyword>
<dbReference type="GO" id="GO:0006221">
    <property type="term" value="P:pyrimidine nucleotide biosynthetic process"/>
    <property type="evidence" value="ECO:0007669"/>
    <property type="project" value="InterPro"/>
</dbReference>
<dbReference type="OrthoDB" id="9786134at2"/>
<keyword evidence="6" id="KW-0560">Oxidoreductase</keyword>
<evidence type="ECO:0000256" key="4">
    <source>
        <dbReference type="ARBA" id="ARBA00022723"/>
    </source>
</evidence>
<dbReference type="GO" id="GO:0051537">
    <property type="term" value="F:2 iron, 2 sulfur cluster binding"/>
    <property type="evidence" value="ECO:0007669"/>
    <property type="project" value="UniProtKB-KW"/>
</dbReference>
<keyword evidence="8" id="KW-0411">Iron-sulfur</keyword>
<evidence type="ECO:0000259" key="9">
    <source>
        <dbReference type="PROSITE" id="PS51384"/>
    </source>
</evidence>
<protein>
    <submittedName>
        <fullName evidence="10">Oxidoreductase FAD/NAD(P)-binding domain protein</fullName>
    </submittedName>
</protein>
<dbReference type="EMBL" id="CP001197">
    <property type="protein sequence ID" value="ACL09946.1"/>
    <property type="molecule type" value="Genomic_DNA"/>
</dbReference>
<dbReference type="CDD" id="cd06198">
    <property type="entry name" value="FNR_like_3"/>
    <property type="match status" value="1"/>
</dbReference>
<dbReference type="SUPFAM" id="SSF52343">
    <property type="entry name" value="Ferredoxin reductase-like, C-terminal NADP-linked domain"/>
    <property type="match status" value="1"/>
</dbReference>
<dbReference type="PANTHER" id="PTHR47354">
    <property type="entry name" value="NADH OXIDOREDUCTASE HCR"/>
    <property type="match status" value="1"/>
</dbReference>
<gene>
    <name evidence="10" type="ordered locus">DvMF_3009</name>
</gene>
<dbReference type="InterPro" id="IPR050415">
    <property type="entry name" value="MRET"/>
</dbReference>
<dbReference type="Pfam" id="PF00175">
    <property type="entry name" value="NAD_binding_1"/>
    <property type="match status" value="1"/>
</dbReference>
<dbReference type="InterPro" id="IPR001433">
    <property type="entry name" value="OxRdtase_FAD/NAD-bd"/>
</dbReference>
<dbReference type="KEGG" id="dvm:DvMF_3009"/>
<evidence type="ECO:0000256" key="8">
    <source>
        <dbReference type="ARBA" id="ARBA00023014"/>
    </source>
</evidence>
<name>B8DJ69_NITV9</name>
<dbReference type="AlphaFoldDB" id="B8DJ69"/>
<dbReference type="SUPFAM" id="SSF63380">
    <property type="entry name" value="Riboflavin synthase domain-like"/>
    <property type="match status" value="1"/>
</dbReference>
<keyword evidence="4" id="KW-0479">Metal-binding</keyword>
<dbReference type="InterPro" id="IPR039261">
    <property type="entry name" value="FNR_nucleotide-bd"/>
</dbReference>
<dbReference type="PROSITE" id="PS51384">
    <property type="entry name" value="FAD_FR"/>
    <property type="match status" value="1"/>
</dbReference>
<organism evidence="10">
    <name type="scientific">Nitratidesulfovibrio vulgaris (strain DSM 19637 / Miyazaki F)</name>
    <name type="common">Desulfovibrio vulgaris</name>
    <dbReference type="NCBI Taxonomy" id="883"/>
    <lineage>
        <taxon>Bacteria</taxon>
        <taxon>Pseudomonadati</taxon>
        <taxon>Thermodesulfobacteriota</taxon>
        <taxon>Desulfovibrionia</taxon>
        <taxon>Desulfovibrionales</taxon>
        <taxon>Desulfovibrionaceae</taxon>
        <taxon>Nitratidesulfovibrio</taxon>
    </lineage>
</organism>
<dbReference type="Gene3D" id="2.40.30.10">
    <property type="entry name" value="Translation factors"/>
    <property type="match status" value="1"/>
</dbReference>
<evidence type="ECO:0000256" key="7">
    <source>
        <dbReference type="ARBA" id="ARBA00023004"/>
    </source>
</evidence>